<evidence type="ECO:0000256" key="7">
    <source>
        <dbReference type="ARBA" id="ARBA00047615"/>
    </source>
</evidence>
<keyword evidence="3 9" id="KW-0808">Transferase</keyword>
<dbReference type="CDD" id="cd02020">
    <property type="entry name" value="CMPK"/>
    <property type="match status" value="1"/>
</dbReference>
<dbReference type="HAMAP" id="MF_00238">
    <property type="entry name" value="Cytidyl_kinase_type1"/>
    <property type="match status" value="1"/>
</dbReference>
<accession>A0ABW2UWD9</accession>
<sequence length="231" mass="25555">MENDTIAIAIDGPAAAGKSTVSKIVANKLSFIYIDTGAMYRALTLKALRRQVSLEDEEMTSQLLSETSIELEQDHDHQHVFVDGEDVTDAIRSENVTNNVSSIAKQASVRQEMVERQQELAQKRGVVMDGRDIGTHVIPDAEVKIFLRASVEERAKRRYQENIQKGFSVDFERLKQDIEQRDTIDSKRDASPLIKAEDAISLDTTDLSINDVAAAILQEAGKVLADNGAAQ</sequence>
<keyword evidence="5 9" id="KW-0418">Kinase</keyword>
<evidence type="ECO:0000256" key="1">
    <source>
        <dbReference type="ARBA" id="ARBA00009427"/>
    </source>
</evidence>
<keyword evidence="2 9" id="KW-0963">Cytoplasm</keyword>
<dbReference type="InterPro" id="IPR027417">
    <property type="entry name" value="P-loop_NTPase"/>
</dbReference>
<dbReference type="NCBIfam" id="TIGR00017">
    <property type="entry name" value="cmk"/>
    <property type="match status" value="1"/>
</dbReference>
<dbReference type="Gene3D" id="3.40.50.300">
    <property type="entry name" value="P-loop containing nucleotide triphosphate hydrolases"/>
    <property type="match status" value="1"/>
</dbReference>
<evidence type="ECO:0000259" key="10">
    <source>
        <dbReference type="Pfam" id="PF02224"/>
    </source>
</evidence>
<organism evidence="11 12">
    <name type="scientific">Lentibacillus kimchii</name>
    <dbReference type="NCBI Taxonomy" id="1542911"/>
    <lineage>
        <taxon>Bacteria</taxon>
        <taxon>Bacillati</taxon>
        <taxon>Bacillota</taxon>
        <taxon>Bacilli</taxon>
        <taxon>Bacillales</taxon>
        <taxon>Bacillaceae</taxon>
        <taxon>Lentibacillus</taxon>
    </lineage>
</organism>
<keyword evidence="6 9" id="KW-0067">ATP-binding</keyword>
<dbReference type="PANTHER" id="PTHR21299:SF2">
    <property type="entry name" value="CYTIDYLATE KINASE"/>
    <property type="match status" value="1"/>
</dbReference>
<dbReference type="EMBL" id="JBHTGR010000057">
    <property type="protein sequence ID" value="MFC7748201.1"/>
    <property type="molecule type" value="Genomic_DNA"/>
</dbReference>
<evidence type="ECO:0000313" key="11">
    <source>
        <dbReference type="EMBL" id="MFC7748201.1"/>
    </source>
</evidence>
<evidence type="ECO:0000256" key="4">
    <source>
        <dbReference type="ARBA" id="ARBA00022741"/>
    </source>
</evidence>
<comment type="similarity">
    <text evidence="1 9">Belongs to the cytidylate kinase family. Type 1 subfamily.</text>
</comment>
<dbReference type="Pfam" id="PF02224">
    <property type="entry name" value="Cytidylate_kin"/>
    <property type="match status" value="1"/>
</dbReference>
<dbReference type="Proteomes" id="UP001596620">
    <property type="component" value="Unassembled WGS sequence"/>
</dbReference>
<gene>
    <name evidence="9 11" type="primary">cmk</name>
    <name evidence="11" type="ORF">ACFQU8_13500</name>
</gene>
<evidence type="ECO:0000256" key="5">
    <source>
        <dbReference type="ARBA" id="ARBA00022777"/>
    </source>
</evidence>
<reference evidence="12" key="1">
    <citation type="journal article" date="2019" name="Int. J. Syst. Evol. Microbiol.">
        <title>The Global Catalogue of Microorganisms (GCM) 10K type strain sequencing project: providing services to taxonomists for standard genome sequencing and annotation.</title>
        <authorList>
            <consortium name="The Broad Institute Genomics Platform"/>
            <consortium name="The Broad Institute Genome Sequencing Center for Infectious Disease"/>
            <person name="Wu L."/>
            <person name="Ma J."/>
        </authorList>
    </citation>
    <scope>NUCLEOTIDE SEQUENCE [LARGE SCALE GENOMIC DNA]</scope>
    <source>
        <strain evidence="12">JCM 30234</strain>
    </source>
</reference>
<dbReference type="EC" id="2.7.4.25" evidence="9"/>
<evidence type="ECO:0000256" key="3">
    <source>
        <dbReference type="ARBA" id="ARBA00022679"/>
    </source>
</evidence>
<proteinExistence type="inferred from homology"/>
<evidence type="ECO:0000256" key="9">
    <source>
        <dbReference type="HAMAP-Rule" id="MF_00238"/>
    </source>
</evidence>
<name>A0ABW2UWD9_9BACI</name>
<comment type="catalytic activity">
    <reaction evidence="7 9">
        <text>dCMP + ATP = dCDP + ADP</text>
        <dbReference type="Rhea" id="RHEA:25094"/>
        <dbReference type="ChEBI" id="CHEBI:30616"/>
        <dbReference type="ChEBI" id="CHEBI:57566"/>
        <dbReference type="ChEBI" id="CHEBI:58593"/>
        <dbReference type="ChEBI" id="CHEBI:456216"/>
        <dbReference type="EC" id="2.7.4.25"/>
    </reaction>
</comment>
<comment type="caution">
    <text evidence="11">The sequence shown here is derived from an EMBL/GenBank/DDBJ whole genome shotgun (WGS) entry which is preliminary data.</text>
</comment>
<evidence type="ECO:0000256" key="2">
    <source>
        <dbReference type="ARBA" id="ARBA00022490"/>
    </source>
</evidence>
<keyword evidence="4 9" id="KW-0547">Nucleotide-binding</keyword>
<keyword evidence="12" id="KW-1185">Reference proteome</keyword>
<protein>
    <recommendedName>
        <fullName evidence="9">Cytidylate kinase</fullName>
        <shortName evidence="9">CK</shortName>
        <ecNumber evidence="9">2.7.4.25</ecNumber>
    </recommendedName>
    <alternativeName>
        <fullName evidence="9">Cytidine monophosphate kinase</fullName>
        <shortName evidence="9">CMP kinase</shortName>
    </alternativeName>
</protein>
<feature type="binding site" evidence="9">
    <location>
        <begin position="12"/>
        <end position="20"/>
    </location>
    <ligand>
        <name>ATP</name>
        <dbReference type="ChEBI" id="CHEBI:30616"/>
    </ligand>
</feature>
<evidence type="ECO:0000256" key="8">
    <source>
        <dbReference type="ARBA" id="ARBA00048478"/>
    </source>
</evidence>
<evidence type="ECO:0000256" key="6">
    <source>
        <dbReference type="ARBA" id="ARBA00022840"/>
    </source>
</evidence>
<dbReference type="GO" id="GO:0016301">
    <property type="term" value="F:kinase activity"/>
    <property type="evidence" value="ECO:0007669"/>
    <property type="project" value="UniProtKB-KW"/>
</dbReference>
<dbReference type="SUPFAM" id="SSF52540">
    <property type="entry name" value="P-loop containing nucleoside triphosphate hydrolases"/>
    <property type="match status" value="1"/>
</dbReference>
<dbReference type="PANTHER" id="PTHR21299">
    <property type="entry name" value="CYTIDYLATE KINASE/PANTOATE-BETA-ALANINE LIGASE"/>
    <property type="match status" value="1"/>
</dbReference>
<feature type="domain" description="Cytidylate kinase" evidence="10">
    <location>
        <begin position="8"/>
        <end position="220"/>
    </location>
</feature>
<dbReference type="InterPro" id="IPR011994">
    <property type="entry name" value="Cytidylate_kinase_dom"/>
</dbReference>
<dbReference type="RefSeq" id="WP_382361318.1">
    <property type="nucleotide sequence ID" value="NZ_JBHTGR010000057.1"/>
</dbReference>
<comment type="subcellular location">
    <subcellularLocation>
        <location evidence="9">Cytoplasm</location>
    </subcellularLocation>
</comment>
<dbReference type="InterPro" id="IPR003136">
    <property type="entry name" value="Cytidylate_kin"/>
</dbReference>
<comment type="catalytic activity">
    <reaction evidence="8 9">
        <text>CMP + ATP = CDP + ADP</text>
        <dbReference type="Rhea" id="RHEA:11600"/>
        <dbReference type="ChEBI" id="CHEBI:30616"/>
        <dbReference type="ChEBI" id="CHEBI:58069"/>
        <dbReference type="ChEBI" id="CHEBI:60377"/>
        <dbReference type="ChEBI" id="CHEBI:456216"/>
        <dbReference type="EC" id="2.7.4.25"/>
    </reaction>
</comment>
<evidence type="ECO:0000313" key="12">
    <source>
        <dbReference type="Proteomes" id="UP001596620"/>
    </source>
</evidence>